<dbReference type="SUPFAM" id="SSF51905">
    <property type="entry name" value="FAD/NAD(P)-binding domain"/>
    <property type="match status" value="2"/>
</dbReference>
<keyword evidence="3" id="KW-0274">FAD</keyword>
<evidence type="ECO:0000313" key="8">
    <source>
        <dbReference type="EMBL" id="PTQ69287.1"/>
    </source>
</evidence>
<dbReference type="GO" id="GO:0005737">
    <property type="term" value="C:cytoplasm"/>
    <property type="evidence" value="ECO:0007669"/>
    <property type="project" value="TreeGrafter"/>
</dbReference>
<keyword evidence="9" id="KW-1185">Reference proteome</keyword>
<dbReference type="Gene3D" id="3.50.50.60">
    <property type="entry name" value="FAD/NAD(P)-binding domain"/>
    <property type="match status" value="2"/>
</dbReference>
<dbReference type="OrthoDB" id="7809559at2"/>
<keyword evidence="8" id="KW-0223">Dioxygenase</keyword>
<reference evidence="8 9" key="1">
    <citation type="submission" date="2018-04" db="EMBL/GenBank/DDBJ databases">
        <title>Genomic Encyclopedia of Archaeal and Bacterial Type Strains, Phase II (KMG-II): from individual species to whole genera.</title>
        <authorList>
            <person name="Goeker M."/>
        </authorList>
    </citation>
    <scope>NUCLEOTIDE SEQUENCE [LARGE SCALE GENOMIC DNA]</scope>
    <source>
        <strain evidence="8 9">DSM 100434</strain>
    </source>
</reference>
<feature type="region of interest" description="Disordered" evidence="5">
    <location>
        <begin position="385"/>
        <end position="409"/>
    </location>
</feature>
<dbReference type="InterPro" id="IPR023753">
    <property type="entry name" value="FAD/NAD-binding_dom"/>
</dbReference>
<dbReference type="InterPro" id="IPR050446">
    <property type="entry name" value="FAD-oxidoreductase/Apoptosis"/>
</dbReference>
<dbReference type="PRINTS" id="PR00368">
    <property type="entry name" value="FADPNR"/>
</dbReference>
<evidence type="ECO:0000313" key="9">
    <source>
        <dbReference type="Proteomes" id="UP000244077"/>
    </source>
</evidence>
<organism evidence="8 9">
    <name type="scientific">Celeribacter persicus</name>
    <dbReference type="NCBI Taxonomy" id="1651082"/>
    <lineage>
        <taxon>Bacteria</taxon>
        <taxon>Pseudomonadati</taxon>
        <taxon>Pseudomonadota</taxon>
        <taxon>Alphaproteobacteria</taxon>
        <taxon>Rhodobacterales</taxon>
        <taxon>Roseobacteraceae</taxon>
        <taxon>Celeribacter</taxon>
    </lineage>
</organism>
<feature type="domain" description="FAD/NAD(P)-binding" evidence="6">
    <location>
        <begin position="3"/>
        <end position="299"/>
    </location>
</feature>
<dbReference type="RefSeq" id="WP_107817320.1">
    <property type="nucleotide sequence ID" value="NZ_QAOH01000012.1"/>
</dbReference>
<dbReference type="InterPro" id="IPR016156">
    <property type="entry name" value="FAD/NAD-linked_Rdtase_dimer_sf"/>
</dbReference>
<comment type="caution">
    <text evidence="8">The sequence shown here is derived from an EMBL/GenBank/DDBJ whole genome shotgun (WGS) entry which is preliminary data.</text>
</comment>
<evidence type="ECO:0000256" key="4">
    <source>
        <dbReference type="ARBA" id="ARBA00023002"/>
    </source>
</evidence>
<dbReference type="GO" id="GO:0016651">
    <property type="term" value="F:oxidoreductase activity, acting on NAD(P)H"/>
    <property type="evidence" value="ECO:0007669"/>
    <property type="project" value="TreeGrafter"/>
</dbReference>
<dbReference type="AlphaFoldDB" id="A0A2T5HCI9"/>
<keyword evidence="4" id="KW-0560">Oxidoreductase</keyword>
<protein>
    <submittedName>
        <fullName evidence="8">3-phenylpropionate/trans-cinnamate dioxygenase ferredoxin reductase subunit</fullName>
    </submittedName>
</protein>
<dbReference type="Pfam" id="PF07992">
    <property type="entry name" value="Pyr_redox_2"/>
    <property type="match status" value="1"/>
</dbReference>
<evidence type="ECO:0000259" key="6">
    <source>
        <dbReference type="Pfam" id="PF07992"/>
    </source>
</evidence>
<dbReference type="Proteomes" id="UP000244077">
    <property type="component" value="Unassembled WGS sequence"/>
</dbReference>
<sequence length="409" mass="43355">MTHIAVIGAGQAGSALAARLRALGYEGRLTLIGAEAQPPYQRPPLSKKYMSGEMELDRLFLRPESFYEEQGIALLTGTRVTGIDPETMVITLSDGTEMPVDQIALTTGADPICLPPAMGGGEAGIYTMRSLADADAMAHEFLAGRRVLIVGGGYIGLEAAAVAALKGLDVTLVEMAPRILARVASVETADWIKALHKSHGVDIREGCGLERLSKGATGFSAELSDGATLEVDFVVCGIGVRPGTALAEMAGVEIDNGIKVDAFGQTSHPKIFAAGDCASFPWKGQRIRLESVPNAIEQAEATAGTMLGQGVPYVAKPWFWSDQYDVKLQIAGLNTGFDNVVVRPGDKPGTQSHWYFKGAELLAVDAMNDPRAYMQGKRWIEAGQSPEKGALADTSVPLKSVPLRAEETA</sequence>
<dbReference type="Gene3D" id="3.30.390.30">
    <property type="match status" value="1"/>
</dbReference>
<name>A0A2T5HCI9_9RHOB</name>
<dbReference type="InterPro" id="IPR036188">
    <property type="entry name" value="FAD/NAD-bd_sf"/>
</dbReference>
<proteinExistence type="predicted"/>
<dbReference type="InterPro" id="IPR028202">
    <property type="entry name" value="Reductase_C"/>
</dbReference>
<dbReference type="SUPFAM" id="SSF55424">
    <property type="entry name" value="FAD/NAD-linked reductases, dimerisation (C-terminal) domain"/>
    <property type="match status" value="1"/>
</dbReference>
<evidence type="ECO:0000256" key="5">
    <source>
        <dbReference type="SAM" id="MobiDB-lite"/>
    </source>
</evidence>
<dbReference type="EMBL" id="QAOH01000012">
    <property type="protein sequence ID" value="PTQ69287.1"/>
    <property type="molecule type" value="Genomic_DNA"/>
</dbReference>
<feature type="domain" description="Reductase C-terminal" evidence="7">
    <location>
        <begin position="318"/>
        <end position="401"/>
    </location>
</feature>
<evidence type="ECO:0000256" key="1">
    <source>
        <dbReference type="ARBA" id="ARBA00001974"/>
    </source>
</evidence>
<dbReference type="Pfam" id="PF14759">
    <property type="entry name" value="Reductase_C"/>
    <property type="match status" value="1"/>
</dbReference>
<dbReference type="PANTHER" id="PTHR43557:SF2">
    <property type="entry name" value="RIESKE DOMAIN-CONTAINING PROTEIN-RELATED"/>
    <property type="match status" value="1"/>
</dbReference>
<comment type="cofactor">
    <cofactor evidence="1">
        <name>FAD</name>
        <dbReference type="ChEBI" id="CHEBI:57692"/>
    </cofactor>
</comment>
<accession>A0A2T5HCI9</accession>
<gene>
    <name evidence="8" type="ORF">C8N42_11254</name>
</gene>
<evidence type="ECO:0000256" key="2">
    <source>
        <dbReference type="ARBA" id="ARBA00022630"/>
    </source>
</evidence>
<evidence type="ECO:0000256" key="3">
    <source>
        <dbReference type="ARBA" id="ARBA00022827"/>
    </source>
</evidence>
<dbReference type="GO" id="GO:0051213">
    <property type="term" value="F:dioxygenase activity"/>
    <property type="evidence" value="ECO:0007669"/>
    <property type="project" value="UniProtKB-KW"/>
</dbReference>
<dbReference type="PRINTS" id="PR00411">
    <property type="entry name" value="PNDRDTASEI"/>
</dbReference>
<dbReference type="PANTHER" id="PTHR43557">
    <property type="entry name" value="APOPTOSIS-INDUCING FACTOR 1"/>
    <property type="match status" value="1"/>
</dbReference>
<keyword evidence="2" id="KW-0285">Flavoprotein</keyword>
<evidence type="ECO:0000259" key="7">
    <source>
        <dbReference type="Pfam" id="PF14759"/>
    </source>
</evidence>